<reference evidence="9 10" key="1">
    <citation type="journal article" date="2010" name="Stand. Genomic Sci.">
        <title>Complete genome sequence of Brachyspira murdochii type strain (56-150).</title>
        <authorList>
            <person name="Pati A."/>
            <person name="Sikorski J."/>
            <person name="Gronow S."/>
            <person name="Munk C."/>
            <person name="Lapidus A."/>
            <person name="Copeland A."/>
            <person name="Glavina Del Tio T."/>
            <person name="Nolan M."/>
            <person name="Lucas S."/>
            <person name="Chen F."/>
            <person name="Tice H."/>
            <person name="Cheng J.F."/>
            <person name="Han C."/>
            <person name="Detter J.C."/>
            <person name="Bruce D."/>
            <person name="Tapia R."/>
            <person name="Goodwin L."/>
            <person name="Pitluck S."/>
            <person name="Liolios K."/>
            <person name="Ivanova N."/>
            <person name="Mavromatis K."/>
            <person name="Mikhailova N."/>
            <person name="Chen A."/>
            <person name="Palaniappan K."/>
            <person name="Land M."/>
            <person name="Hauser L."/>
            <person name="Chang Y.J."/>
            <person name="Jeffries C.D."/>
            <person name="Spring S."/>
            <person name="Rohde M."/>
            <person name="Goker M."/>
            <person name="Bristow J."/>
            <person name="Eisen J.A."/>
            <person name="Markowitz V."/>
            <person name="Hugenholtz P."/>
            <person name="Kyrpides N.C."/>
            <person name="Klenk H.P."/>
        </authorList>
    </citation>
    <scope>NUCLEOTIDE SEQUENCE [LARGE SCALE GENOMIC DNA]</scope>
    <source>
        <strain evidence="10">ATCC 51284 / DSM 12563 / 56-150</strain>
    </source>
</reference>
<dbReference type="GO" id="GO:0047324">
    <property type="term" value="F:phosphoenolpyruvate-glycerone phosphotransferase activity"/>
    <property type="evidence" value="ECO:0007669"/>
    <property type="project" value="UniProtKB-EC"/>
</dbReference>
<dbReference type="SUPFAM" id="SSF52009">
    <property type="entry name" value="Phosphohistidine domain"/>
    <property type="match status" value="1"/>
</dbReference>
<evidence type="ECO:0000259" key="8">
    <source>
        <dbReference type="PROSITE" id="PS51350"/>
    </source>
</evidence>
<evidence type="ECO:0000259" key="7">
    <source>
        <dbReference type="PROSITE" id="PS51096"/>
    </source>
</evidence>
<comment type="catalytic activity">
    <reaction evidence="1">
        <text>dihydroxyacetone + phosphoenolpyruvate = dihydroxyacetone phosphate + pyruvate</text>
        <dbReference type="Rhea" id="RHEA:18381"/>
        <dbReference type="ChEBI" id="CHEBI:15361"/>
        <dbReference type="ChEBI" id="CHEBI:16016"/>
        <dbReference type="ChEBI" id="CHEBI:57642"/>
        <dbReference type="ChEBI" id="CHEBI:58702"/>
        <dbReference type="EC" id="2.7.1.121"/>
    </reaction>
</comment>
<dbReference type="Pfam" id="PF05524">
    <property type="entry name" value="PEP-utilisers_N"/>
    <property type="match status" value="1"/>
</dbReference>
<name>D5U492_BRAM5</name>
<dbReference type="Proteomes" id="UP000001915">
    <property type="component" value="Chromosome"/>
</dbReference>
<dbReference type="GO" id="GO:0016020">
    <property type="term" value="C:membrane"/>
    <property type="evidence" value="ECO:0007669"/>
    <property type="project" value="InterPro"/>
</dbReference>
<comment type="function">
    <text evidence="2">Component of the dihydroxyacetone kinase complex, which is responsible for the phosphoenolpyruvate (PEP)-dependent phosphorylation of dihydroxyacetone. DhaM serves as the phosphoryl donor. Is phosphorylated by phosphoenolpyruvate in an EI- and HPr-dependent reaction, and a phosphorelay system on histidine residues finally leads to phosphoryl transfer to DhaL and dihydroxyacetone.</text>
</comment>
<dbReference type="eggNOG" id="COG1080">
    <property type="taxonomic scope" value="Bacteria"/>
</dbReference>
<evidence type="ECO:0000256" key="3">
    <source>
        <dbReference type="ARBA" id="ARBA00007837"/>
    </source>
</evidence>
<dbReference type="InterPro" id="IPR039643">
    <property type="entry name" value="DhaM"/>
</dbReference>
<dbReference type="InterPro" id="IPR036618">
    <property type="entry name" value="PtsI_HPr-bd_sf"/>
</dbReference>
<evidence type="ECO:0000313" key="9">
    <source>
        <dbReference type="EMBL" id="ADG72273.1"/>
    </source>
</evidence>
<comment type="similarity">
    <text evidence="3">Belongs to the PEP-utilizing enzyme family.</text>
</comment>
<dbReference type="InterPro" id="IPR008279">
    <property type="entry name" value="PEP-util_enz_mobile_dom"/>
</dbReference>
<dbReference type="KEGG" id="brm:Bmur_2199"/>
<feature type="domain" description="HPr" evidence="8">
    <location>
        <begin position="156"/>
        <end position="246"/>
    </location>
</feature>
<dbReference type="OrthoDB" id="7065393at2"/>
<dbReference type="Pfam" id="PF00391">
    <property type="entry name" value="PEP-utilizers"/>
    <property type="match status" value="1"/>
</dbReference>
<evidence type="ECO:0000256" key="6">
    <source>
        <dbReference type="ARBA" id="ARBA00046577"/>
    </source>
</evidence>
<accession>D5U492</accession>
<feature type="domain" description="PTS EIIA type-4" evidence="7">
    <location>
        <begin position="1"/>
        <end position="131"/>
    </location>
</feature>
<dbReference type="NCBIfam" id="TIGR02364">
    <property type="entry name" value="dha_pts"/>
    <property type="match status" value="1"/>
</dbReference>
<dbReference type="EC" id="2.7.1.121" evidence="4"/>
<dbReference type="SUPFAM" id="SSF47831">
    <property type="entry name" value="Enzyme I of the PEP:sugar phosphotransferase system HPr-binding (sub)domain"/>
    <property type="match status" value="1"/>
</dbReference>
<dbReference type="AlphaFoldDB" id="D5U492"/>
<dbReference type="eggNOG" id="COG1925">
    <property type="taxonomic scope" value="Bacteria"/>
</dbReference>
<organism evidence="9 10">
    <name type="scientific">Brachyspira murdochii (strain ATCC 51284 / DSM 12563 / 56-150)</name>
    <name type="common">Serpulina murdochii</name>
    <dbReference type="NCBI Taxonomy" id="526224"/>
    <lineage>
        <taxon>Bacteria</taxon>
        <taxon>Pseudomonadati</taxon>
        <taxon>Spirochaetota</taxon>
        <taxon>Spirochaetia</taxon>
        <taxon>Brachyspirales</taxon>
        <taxon>Brachyspiraceae</taxon>
        <taxon>Brachyspira</taxon>
    </lineage>
</organism>
<keyword evidence="5" id="KW-0808">Transferase</keyword>
<dbReference type="GO" id="GO:0019563">
    <property type="term" value="P:glycerol catabolic process"/>
    <property type="evidence" value="ECO:0007669"/>
    <property type="project" value="InterPro"/>
</dbReference>
<dbReference type="PROSITE" id="PS51096">
    <property type="entry name" value="PTS_EIIA_TYPE_4"/>
    <property type="match status" value="1"/>
</dbReference>
<dbReference type="SUPFAM" id="SSF55594">
    <property type="entry name" value="HPr-like"/>
    <property type="match status" value="1"/>
</dbReference>
<dbReference type="Gene3D" id="3.50.30.10">
    <property type="entry name" value="Phosphohistidine domain"/>
    <property type="match status" value="1"/>
</dbReference>
<evidence type="ECO:0000256" key="2">
    <source>
        <dbReference type="ARBA" id="ARBA00002788"/>
    </source>
</evidence>
<dbReference type="PROSITE" id="PS51350">
    <property type="entry name" value="PTS_HPR_DOM"/>
    <property type="match status" value="1"/>
</dbReference>
<protein>
    <recommendedName>
        <fullName evidence="4">phosphoenolpyruvate--glycerone phosphotransferase</fullName>
        <ecNumber evidence="4">2.7.1.121</ecNumber>
    </recommendedName>
</protein>
<keyword evidence="9" id="KW-0418">Kinase</keyword>
<evidence type="ECO:0000256" key="4">
    <source>
        <dbReference type="ARBA" id="ARBA00012095"/>
    </source>
</evidence>
<dbReference type="InterPro" id="IPR000032">
    <property type="entry name" value="HPr-like"/>
</dbReference>
<dbReference type="EMBL" id="CP001959">
    <property type="protein sequence ID" value="ADG72273.1"/>
    <property type="molecule type" value="Genomic_DNA"/>
</dbReference>
<dbReference type="InterPro" id="IPR035895">
    <property type="entry name" value="HPr-like_sf"/>
</dbReference>
<gene>
    <name evidence="9" type="ordered locus">Bmur_2199</name>
</gene>
<dbReference type="Gene3D" id="1.10.274.10">
    <property type="entry name" value="PtsI, HPr-binding domain"/>
    <property type="match status" value="1"/>
</dbReference>
<evidence type="ECO:0000256" key="1">
    <source>
        <dbReference type="ARBA" id="ARBA00001113"/>
    </source>
</evidence>
<dbReference type="PANTHER" id="PTHR38594">
    <property type="entry name" value="PEP-DEPENDENT DIHYDROXYACETONE KINASE, PHOSPHORYL DONOR SUBUNIT DHAM"/>
    <property type="match status" value="1"/>
</dbReference>
<dbReference type="Gene3D" id="3.40.50.510">
    <property type="entry name" value="Phosphotransferase system, mannose-type IIA component"/>
    <property type="match status" value="1"/>
</dbReference>
<dbReference type="SUPFAM" id="SSF53062">
    <property type="entry name" value="PTS system fructose IIA component-like"/>
    <property type="match status" value="1"/>
</dbReference>
<dbReference type="STRING" id="526224.Bmur_2199"/>
<dbReference type="HOGENOM" id="CLU_045361_0_0_12"/>
<dbReference type="InterPro" id="IPR004701">
    <property type="entry name" value="PTS_EIIA_man-typ"/>
</dbReference>
<dbReference type="PANTHER" id="PTHR38594:SF1">
    <property type="entry name" value="PEP-DEPENDENT DIHYDROXYACETONE KINASE, PHOSPHORYL DONOR SUBUNIT DHAM"/>
    <property type="match status" value="1"/>
</dbReference>
<dbReference type="InterPro" id="IPR012844">
    <property type="entry name" value="DhaM_N"/>
</dbReference>
<comment type="subunit">
    <text evidence="6">Homodimer. The dihydroxyacetone kinase complex is composed of a homodimer of DhaM, a homodimer of DhaK and the subunit DhaL.</text>
</comment>
<dbReference type="Pfam" id="PF00381">
    <property type="entry name" value="PTS-HPr"/>
    <property type="match status" value="1"/>
</dbReference>
<evidence type="ECO:0000256" key="5">
    <source>
        <dbReference type="ARBA" id="ARBA00022679"/>
    </source>
</evidence>
<dbReference type="InterPro" id="IPR008731">
    <property type="entry name" value="PTS_EIN"/>
</dbReference>
<sequence length="483" mass="54944">MISLIFVSHSYDLAKTTAEYIKKVTNTDIPIAFSGGSGDDHKELGTDAVEVFNAIESVYSDDGVIIFCDLGSALISSELALSMLDEEKSKNVRMTSAPFIEGGINAAIQSSLGKNIDEVINESLESLTPKISYVKDKFDYSINNNDLLDDIEFKDYVKGEYKILLENGFHARPVFMFINIIANSKSKVFISNKTKHKPPVSADSITKVTLLNIEYGDVMEIYAKGADAEEVLERFEYLVNGKFETKYKTQQSKDKDIESNYKVVCDGFVSGKATYMYFDINVKKEYVKDIEAEKEKFKLAIENVKKDLLEQKSIIEKKKLQNNEYLIFETYISMLFDDYALKEVYSLIEDKKYSAAYSYNKVMRNIFKSFDSLDDGYIKERKYDVEDILYQVLKYLLNMKINLPEEDDVILIVDNIYASIVTEIGENIKGVISINGSAMSHAAILLKSLNVPYIIYPYAMQLKGKEIIIDTKNKEGKVIYLKK</sequence>
<dbReference type="GO" id="GO:0009401">
    <property type="term" value="P:phosphoenolpyruvate-dependent sugar phosphotransferase system"/>
    <property type="evidence" value="ECO:0007669"/>
    <property type="project" value="InterPro"/>
</dbReference>
<dbReference type="Pfam" id="PF03610">
    <property type="entry name" value="EIIA-man"/>
    <property type="match status" value="1"/>
</dbReference>
<dbReference type="Gene3D" id="3.30.1340.10">
    <property type="entry name" value="HPr-like"/>
    <property type="match status" value="1"/>
</dbReference>
<dbReference type="InterPro" id="IPR036637">
    <property type="entry name" value="Phosphohistidine_dom_sf"/>
</dbReference>
<evidence type="ECO:0000313" key="10">
    <source>
        <dbReference type="Proteomes" id="UP000001915"/>
    </source>
</evidence>
<proteinExistence type="inferred from homology"/>
<dbReference type="RefSeq" id="WP_013114644.1">
    <property type="nucleotide sequence ID" value="NC_014150.1"/>
</dbReference>
<dbReference type="InterPro" id="IPR036662">
    <property type="entry name" value="PTS_EIIA_man-typ_sf"/>
</dbReference>
<dbReference type="eggNOG" id="COG3412">
    <property type="taxonomic scope" value="Bacteria"/>
</dbReference>